<dbReference type="GO" id="GO:0004553">
    <property type="term" value="F:hydrolase activity, hydrolyzing O-glycosyl compounds"/>
    <property type="evidence" value="ECO:0007669"/>
    <property type="project" value="InterPro"/>
</dbReference>
<evidence type="ECO:0000259" key="2">
    <source>
        <dbReference type="Pfam" id="PF06725"/>
    </source>
</evidence>
<dbReference type="GO" id="GO:0019867">
    <property type="term" value="C:outer membrane"/>
    <property type="evidence" value="ECO:0007669"/>
    <property type="project" value="InterPro"/>
</dbReference>
<dbReference type="Gene3D" id="2.40.40.10">
    <property type="entry name" value="RlpA-like domain"/>
    <property type="match status" value="1"/>
</dbReference>
<feature type="domain" description="3D" evidence="2">
    <location>
        <begin position="154"/>
        <end position="212"/>
    </location>
</feature>
<comment type="caution">
    <text evidence="3">The sequence shown here is derived from an EMBL/GenBank/DDBJ whole genome shotgun (WGS) entry which is preliminary data.</text>
</comment>
<dbReference type="EMBL" id="PXYW01000006">
    <property type="protein sequence ID" value="PSR34857.1"/>
    <property type="molecule type" value="Genomic_DNA"/>
</dbReference>
<dbReference type="GO" id="GO:0009254">
    <property type="term" value="P:peptidoglycan turnover"/>
    <property type="evidence" value="ECO:0007669"/>
    <property type="project" value="InterPro"/>
</dbReference>
<evidence type="ECO:0000313" key="4">
    <source>
        <dbReference type="Proteomes" id="UP000242972"/>
    </source>
</evidence>
<dbReference type="PANTHER" id="PTHR39160:SF4">
    <property type="entry name" value="RESUSCITATION-PROMOTING FACTOR RPFB"/>
    <property type="match status" value="1"/>
</dbReference>
<protein>
    <recommendedName>
        <fullName evidence="2">3D domain-containing protein</fullName>
    </recommendedName>
</protein>
<keyword evidence="1" id="KW-0732">Signal</keyword>
<proteinExistence type="predicted"/>
<dbReference type="Pfam" id="PF06725">
    <property type="entry name" value="3D"/>
    <property type="match status" value="1"/>
</dbReference>
<dbReference type="InterPro" id="IPR051933">
    <property type="entry name" value="Resuscitation_pf_RpfB"/>
</dbReference>
<evidence type="ECO:0000256" key="1">
    <source>
        <dbReference type="ARBA" id="ARBA00022729"/>
    </source>
</evidence>
<dbReference type="SUPFAM" id="SSF50685">
    <property type="entry name" value="Barwin-like endoglucanases"/>
    <property type="match status" value="1"/>
</dbReference>
<dbReference type="InterPro" id="IPR036908">
    <property type="entry name" value="RlpA-like_sf"/>
</dbReference>
<dbReference type="PANTHER" id="PTHR39160">
    <property type="entry name" value="CELL WALL-BINDING PROTEIN YOCH"/>
    <property type="match status" value="1"/>
</dbReference>
<accession>A0A2T2XK42</accession>
<gene>
    <name evidence="3" type="ORF">C7B46_03825</name>
</gene>
<sequence length="222" mass="23674">MVALGIGVVTVWSMPKMVNASNPGVSAANGGIPVWPWSPLGIAWSPPRFGTVPYNVTIIKDNNLPAGQVTVVTPGETGTTYQVGSVKSVISPPVQATVAEGTATVHVLTVDGHKYEYDKVTTMLTTAYNGTFDMNGPWGAVAAWDGKPLHNGNVAVDPNVIPFGTYLYIDGYGPARAVDSGSAIFGDHIDLFFQESDLKVAEYGIQWHKVYFLTEKPSNYPG</sequence>
<name>A0A2T2XK42_9FIRM</name>
<dbReference type="InterPro" id="IPR010611">
    <property type="entry name" value="3D_dom"/>
</dbReference>
<dbReference type="InterPro" id="IPR059180">
    <property type="entry name" value="3D_YorM"/>
</dbReference>
<dbReference type="Proteomes" id="UP000242972">
    <property type="component" value="Unassembled WGS sequence"/>
</dbReference>
<organism evidence="3 4">
    <name type="scientific">Sulfobacillus benefaciens</name>
    <dbReference type="NCBI Taxonomy" id="453960"/>
    <lineage>
        <taxon>Bacteria</taxon>
        <taxon>Bacillati</taxon>
        <taxon>Bacillota</taxon>
        <taxon>Clostridia</taxon>
        <taxon>Eubacteriales</taxon>
        <taxon>Clostridiales Family XVII. Incertae Sedis</taxon>
        <taxon>Sulfobacillus</taxon>
    </lineage>
</organism>
<dbReference type="AlphaFoldDB" id="A0A2T2XK42"/>
<dbReference type="CDD" id="cd14667">
    <property type="entry name" value="3D_containing_proteins"/>
    <property type="match status" value="1"/>
</dbReference>
<reference evidence="3 4" key="1">
    <citation type="journal article" date="2014" name="BMC Genomics">
        <title>Comparison of environmental and isolate Sulfobacillus genomes reveals diverse carbon, sulfur, nitrogen, and hydrogen metabolisms.</title>
        <authorList>
            <person name="Justice N.B."/>
            <person name="Norman A."/>
            <person name="Brown C.T."/>
            <person name="Singh A."/>
            <person name="Thomas B.C."/>
            <person name="Banfield J.F."/>
        </authorList>
    </citation>
    <scope>NUCLEOTIDE SEQUENCE [LARGE SCALE GENOMIC DNA]</scope>
    <source>
        <strain evidence="3">AMDSBA4</strain>
    </source>
</reference>
<evidence type="ECO:0000313" key="3">
    <source>
        <dbReference type="EMBL" id="PSR34857.1"/>
    </source>
</evidence>